<dbReference type="SMART" id="SM00530">
    <property type="entry name" value="HTH_XRE"/>
    <property type="match status" value="1"/>
</dbReference>
<feature type="domain" description="HTH cro/C1-type" evidence="3">
    <location>
        <begin position="12"/>
        <end position="66"/>
    </location>
</feature>
<dbReference type="InterPro" id="IPR050807">
    <property type="entry name" value="TransReg_Diox_bact_type"/>
</dbReference>
<dbReference type="Proteomes" id="UP000001549">
    <property type="component" value="Chromosome"/>
</dbReference>
<accession>F8AXD6</accession>
<dbReference type="HOGENOM" id="CLU_1692915_0_0_11"/>
<evidence type="ECO:0000313" key="4">
    <source>
        <dbReference type="EMBL" id="AEH09416.1"/>
    </source>
</evidence>
<dbReference type="InterPro" id="IPR001387">
    <property type="entry name" value="Cro/C1-type_HTH"/>
</dbReference>
<dbReference type="PANTHER" id="PTHR46797">
    <property type="entry name" value="HTH-TYPE TRANSCRIPTIONAL REGULATOR"/>
    <property type="match status" value="1"/>
</dbReference>
<evidence type="ECO:0000256" key="2">
    <source>
        <dbReference type="SAM" id="MobiDB-lite"/>
    </source>
</evidence>
<keyword evidence="5" id="KW-1185">Reference proteome</keyword>
<sequence length="155" mass="16890">MLLLRRLIGVILRRARLRQGRTLREVARTANVSVPYLSEIERGRKEVSSEVLAALCRALDIRLSDLLDEVLDDLRHLESETVPVTVRSAPPDLPGAPPNVTVRTPQCLATGCSGGSPRGRGPRWIARAGGCVPAYARQRPPRSASVPARTARSAR</sequence>
<protein>
    <submittedName>
        <fullName evidence="4">Helix-turn-helix domain protein</fullName>
    </submittedName>
</protein>
<dbReference type="Gene3D" id="1.10.260.40">
    <property type="entry name" value="lambda repressor-like DNA-binding domains"/>
    <property type="match status" value="1"/>
</dbReference>
<proteinExistence type="predicted"/>
<dbReference type="AlphaFoldDB" id="F8AXD6"/>
<feature type="region of interest" description="Disordered" evidence="2">
    <location>
        <begin position="136"/>
        <end position="155"/>
    </location>
</feature>
<evidence type="ECO:0000313" key="5">
    <source>
        <dbReference type="Proteomes" id="UP000001549"/>
    </source>
</evidence>
<dbReference type="GO" id="GO:0003700">
    <property type="term" value="F:DNA-binding transcription factor activity"/>
    <property type="evidence" value="ECO:0007669"/>
    <property type="project" value="TreeGrafter"/>
</dbReference>
<dbReference type="EMBL" id="CP002801">
    <property type="protein sequence ID" value="AEH09416.1"/>
    <property type="molecule type" value="Genomic_DNA"/>
</dbReference>
<reference evidence="4 5" key="1">
    <citation type="submission" date="2011-05" db="EMBL/GenBank/DDBJ databases">
        <title>Complete sequence of chromosome of Frankia symbiont of Datisca glomerata.</title>
        <authorList>
            <consortium name="US DOE Joint Genome Institute"/>
            <person name="Lucas S."/>
            <person name="Han J."/>
            <person name="Lapidus A."/>
            <person name="Cheng J.-F."/>
            <person name="Goodwin L."/>
            <person name="Pitluck S."/>
            <person name="Peters L."/>
            <person name="Mikhailova N."/>
            <person name="Chertkov O."/>
            <person name="Teshima H."/>
            <person name="Han C."/>
            <person name="Tapia R."/>
            <person name="Land M."/>
            <person name="Hauser L."/>
            <person name="Kyrpides N."/>
            <person name="Ivanova N."/>
            <person name="Pagani I."/>
            <person name="Berry A."/>
            <person name="Pawlowski K."/>
            <person name="Persson T."/>
            <person name="Vanden Heuvel B."/>
            <person name="Benson D."/>
            <person name="Woyke T."/>
        </authorList>
    </citation>
    <scope>NUCLEOTIDE SEQUENCE [LARGE SCALE GENOMIC DNA]</scope>
    <source>
        <strain evidence="5">4085684</strain>
    </source>
</reference>
<dbReference type="CDD" id="cd00093">
    <property type="entry name" value="HTH_XRE"/>
    <property type="match status" value="1"/>
</dbReference>
<dbReference type="eggNOG" id="COG1396">
    <property type="taxonomic scope" value="Bacteria"/>
</dbReference>
<dbReference type="PANTHER" id="PTHR46797:SF1">
    <property type="entry name" value="METHYLPHOSPHONATE SYNTHASE"/>
    <property type="match status" value="1"/>
</dbReference>
<name>F8AXD6_9ACTN</name>
<dbReference type="InterPro" id="IPR010982">
    <property type="entry name" value="Lambda_DNA-bd_dom_sf"/>
</dbReference>
<dbReference type="SUPFAM" id="SSF47413">
    <property type="entry name" value="lambda repressor-like DNA-binding domains"/>
    <property type="match status" value="1"/>
</dbReference>
<dbReference type="RefSeq" id="WP_013873356.1">
    <property type="nucleotide sequence ID" value="NC_015656.1"/>
</dbReference>
<keyword evidence="1" id="KW-0238">DNA-binding</keyword>
<evidence type="ECO:0000256" key="1">
    <source>
        <dbReference type="ARBA" id="ARBA00023125"/>
    </source>
</evidence>
<dbReference type="GO" id="GO:0003677">
    <property type="term" value="F:DNA binding"/>
    <property type="evidence" value="ECO:0007669"/>
    <property type="project" value="UniProtKB-KW"/>
</dbReference>
<evidence type="ECO:0000259" key="3">
    <source>
        <dbReference type="PROSITE" id="PS50943"/>
    </source>
</evidence>
<dbReference type="KEGG" id="fsy:FsymDg_1989"/>
<dbReference type="Pfam" id="PF01381">
    <property type="entry name" value="HTH_3"/>
    <property type="match status" value="1"/>
</dbReference>
<gene>
    <name evidence="4" type="ordered locus">FsymDg_1989</name>
</gene>
<organism evidence="4 5">
    <name type="scientific">Candidatus Protofrankia datiscae</name>
    <dbReference type="NCBI Taxonomy" id="2716812"/>
    <lineage>
        <taxon>Bacteria</taxon>
        <taxon>Bacillati</taxon>
        <taxon>Actinomycetota</taxon>
        <taxon>Actinomycetes</taxon>
        <taxon>Frankiales</taxon>
        <taxon>Frankiaceae</taxon>
        <taxon>Protofrankia</taxon>
    </lineage>
</organism>
<dbReference type="GO" id="GO:0005829">
    <property type="term" value="C:cytosol"/>
    <property type="evidence" value="ECO:0007669"/>
    <property type="project" value="TreeGrafter"/>
</dbReference>
<dbReference type="PROSITE" id="PS50943">
    <property type="entry name" value="HTH_CROC1"/>
    <property type="match status" value="1"/>
</dbReference>
<dbReference type="STRING" id="656024.FsymDg_1989"/>